<dbReference type="Proteomes" id="UP000799755">
    <property type="component" value="Unassembled WGS sequence"/>
</dbReference>
<keyword evidence="2" id="KW-1185">Reference proteome</keyword>
<reference evidence="1" key="1">
    <citation type="journal article" date="2020" name="Stud. Mycol.">
        <title>101 Dothideomycetes genomes: a test case for predicting lifestyles and emergence of pathogens.</title>
        <authorList>
            <person name="Haridas S."/>
            <person name="Albert R."/>
            <person name="Binder M."/>
            <person name="Bloem J."/>
            <person name="Labutti K."/>
            <person name="Salamov A."/>
            <person name="Andreopoulos B."/>
            <person name="Baker S."/>
            <person name="Barry K."/>
            <person name="Bills G."/>
            <person name="Bluhm B."/>
            <person name="Cannon C."/>
            <person name="Castanera R."/>
            <person name="Culley D."/>
            <person name="Daum C."/>
            <person name="Ezra D."/>
            <person name="Gonzalez J."/>
            <person name="Henrissat B."/>
            <person name="Kuo A."/>
            <person name="Liang C."/>
            <person name="Lipzen A."/>
            <person name="Lutzoni F."/>
            <person name="Magnuson J."/>
            <person name="Mondo S."/>
            <person name="Nolan M."/>
            <person name="Ohm R."/>
            <person name="Pangilinan J."/>
            <person name="Park H.-J."/>
            <person name="Ramirez L."/>
            <person name="Alfaro M."/>
            <person name="Sun H."/>
            <person name="Tritt A."/>
            <person name="Yoshinaga Y."/>
            <person name="Zwiers L.-H."/>
            <person name="Turgeon B."/>
            <person name="Goodwin S."/>
            <person name="Spatafora J."/>
            <person name="Crous P."/>
            <person name="Grigoriev I."/>
        </authorList>
    </citation>
    <scope>NUCLEOTIDE SEQUENCE</scope>
    <source>
        <strain evidence="1">ATCC 200398</strain>
    </source>
</reference>
<evidence type="ECO:0000313" key="2">
    <source>
        <dbReference type="Proteomes" id="UP000799755"/>
    </source>
</evidence>
<protein>
    <submittedName>
        <fullName evidence="1">Ankyrin</fullName>
    </submittedName>
</protein>
<dbReference type="EMBL" id="MU003539">
    <property type="protein sequence ID" value="KAF2464134.1"/>
    <property type="molecule type" value="Genomic_DNA"/>
</dbReference>
<proteinExistence type="predicted"/>
<comment type="caution">
    <text evidence="1">The sequence shown here is derived from an EMBL/GenBank/DDBJ whole genome shotgun (WGS) entry which is preliminary data.</text>
</comment>
<accession>A0ACB6QAZ8</accession>
<name>A0ACB6QAZ8_9PLEO</name>
<gene>
    <name evidence="1" type="ORF">BDR25DRAFT_307334</name>
</gene>
<sequence length="330" mass="36003">MILALLEFSLCIPEKCWRVAGNLGDRDIIVAFCEKQSSLARFNSSICTTAALNHCLAGAACKGDLDIINMLLGYGAEIQDEAIDCACRSGKPEVTLFLLKRGGKANSSHIKIASEGGFTSIVKHLVDFGAKPTLEALLVTIRGGHHSTFEFLHSNYPHLLGQDQGRGGTDAMETAYESGHSVIVIRLMELGVPLPGALANNLRESRMRLKRKAQWVEFTSDENSTWSRGDTELHRAATRGHHEIVQLLLDQGFDPNIEGSYQENPLHRACQYGKTEVVRVLLKAGANVNGTNGSKLRNPLGYCKSTEIRDILKAGGAISWAYANGGWEKL</sequence>
<evidence type="ECO:0000313" key="1">
    <source>
        <dbReference type="EMBL" id="KAF2464134.1"/>
    </source>
</evidence>
<organism evidence="1 2">
    <name type="scientific">Lindgomyces ingoldianus</name>
    <dbReference type="NCBI Taxonomy" id="673940"/>
    <lineage>
        <taxon>Eukaryota</taxon>
        <taxon>Fungi</taxon>
        <taxon>Dikarya</taxon>
        <taxon>Ascomycota</taxon>
        <taxon>Pezizomycotina</taxon>
        <taxon>Dothideomycetes</taxon>
        <taxon>Pleosporomycetidae</taxon>
        <taxon>Pleosporales</taxon>
        <taxon>Lindgomycetaceae</taxon>
        <taxon>Lindgomyces</taxon>
    </lineage>
</organism>